<dbReference type="GO" id="GO:0046599">
    <property type="term" value="P:regulation of centriole replication"/>
    <property type="evidence" value="ECO:0007669"/>
    <property type="project" value="TreeGrafter"/>
</dbReference>
<dbReference type="PANTHER" id="PTHR21553">
    <property type="entry name" value="ALMS1-RELATED"/>
    <property type="match status" value="1"/>
</dbReference>
<gene>
    <name evidence="5" type="ORF">GDO54_000251</name>
</gene>
<accession>A0AAV3ALZ1</accession>
<keyword evidence="3" id="KW-0206">Cytoskeleton</keyword>
<evidence type="ECO:0000313" key="6">
    <source>
        <dbReference type="Proteomes" id="UP001181693"/>
    </source>
</evidence>
<sequence length="174" mass="20231">MLPAEEDASCVTLPDQSSLGRSLSQHFAEIDLEFTSTPGSLQEAFLKRKKQFIQKSSKRVQEIKAKESLPKTQLKSQPKENTLSHVEQQLSFDTTQGEGNQFKKVVEVRVSTPEGRKLSEIEIHQRTIRLYNQLDEVKTKKEEKMRQEAYARNRERAKEFKKRTLEKLRANKIK</sequence>
<name>A0AAV3ALZ1_PYXAD</name>
<dbReference type="Pfam" id="PF15309">
    <property type="entry name" value="ALMS_motif"/>
    <property type="match status" value="1"/>
</dbReference>
<reference evidence="5" key="1">
    <citation type="thesis" date="2020" institute="ProQuest LLC" country="789 East Eisenhower Parkway, Ann Arbor, MI, USA">
        <title>Comparative Genomics and Chromosome Evolution.</title>
        <authorList>
            <person name="Mudd A.B."/>
        </authorList>
    </citation>
    <scope>NUCLEOTIDE SEQUENCE</scope>
    <source>
        <strain evidence="5">1538</strain>
        <tissue evidence="5">Blood</tissue>
    </source>
</reference>
<protein>
    <recommendedName>
        <fullName evidence="4">ALMS motif domain-containing protein</fullName>
    </recommendedName>
</protein>
<dbReference type="EMBL" id="DYDO01000001">
    <property type="protein sequence ID" value="DBA32459.1"/>
    <property type="molecule type" value="Genomic_DNA"/>
</dbReference>
<comment type="caution">
    <text evidence="5">The sequence shown here is derived from an EMBL/GenBank/DDBJ whole genome shotgun (WGS) entry which is preliminary data.</text>
</comment>
<dbReference type="GO" id="GO:0005813">
    <property type="term" value="C:centrosome"/>
    <property type="evidence" value="ECO:0007669"/>
    <property type="project" value="UniProtKB-SubCell"/>
</dbReference>
<proteinExistence type="predicted"/>
<comment type="subcellular location">
    <subcellularLocation>
        <location evidence="1">Cytoplasm</location>
        <location evidence="1">Cytoskeleton</location>
        <location evidence="1">Microtubule organizing center</location>
        <location evidence="1">Centrosome</location>
    </subcellularLocation>
</comment>
<dbReference type="GO" id="GO:0005814">
    <property type="term" value="C:centriole"/>
    <property type="evidence" value="ECO:0007669"/>
    <property type="project" value="TreeGrafter"/>
</dbReference>
<dbReference type="InterPro" id="IPR029299">
    <property type="entry name" value="ALMS_motif"/>
</dbReference>
<feature type="domain" description="ALMS motif" evidence="4">
    <location>
        <begin position="40"/>
        <end position="169"/>
    </location>
</feature>
<dbReference type="GO" id="GO:0005829">
    <property type="term" value="C:cytosol"/>
    <property type="evidence" value="ECO:0007669"/>
    <property type="project" value="TreeGrafter"/>
</dbReference>
<evidence type="ECO:0000259" key="4">
    <source>
        <dbReference type="Pfam" id="PF15309"/>
    </source>
</evidence>
<keyword evidence="2" id="KW-0963">Cytoplasm</keyword>
<organism evidence="5 6">
    <name type="scientific">Pyxicephalus adspersus</name>
    <name type="common">African bullfrog</name>
    <dbReference type="NCBI Taxonomy" id="30357"/>
    <lineage>
        <taxon>Eukaryota</taxon>
        <taxon>Metazoa</taxon>
        <taxon>Chordata</taxon>
        <taxon>Craniata</taxon>
        <taxon>Vertebrata</taxon>
        <taxon>Euteleostomi</taxon>
        <taxon>Amphibia</taxon>
        <taxon>Batrachia</taxon>
        <taxon>Anura</taxon>
        <taxon>Neobatrachia</taxon>
        <taxon>Ranoidea</taxon>
        <taxon>Pyxicephalidae</taxon>
        <taxon>Pyxicephalinae</taxon>
        <taxon>Pyxicephalus</taxon>
    </lineage>
</organism>
<evidence type="ECO:0000256" key="3">
    <source>
        <dbReference type="ARBA" id="ARBA00023212"/>
    </source>
</evidence>
<keyword evidence="6" id="KW-1185">Reference proteome</keyword>
<dbReference type="PANTHER" id="PTHR21553:SF26">
    <property type="entry name" value="ALMS MOTIF DOMAIN-CONTAINING PROTEIN"/>
    <property type="match status" value="1"/>
</dbReference>
<dbReference type="AlphaFoldDB" id="A0AAV3ALZ1"/>
<evidence type="ECO:0000313" key="5">
    <source>
        <dbReference type="EMBL" id="DBA32459.1"/>
    </source>
</evidence>
<evidence type="ECO:0000256" key="2">
    <source>
        <dbReference type="ARBA" id="ARBA00022490"/>
    </source>
</evidence>
<dbReference type="Proteomes" id="UP001181693">
    <property type="component" value="Unassembled WGS sequence"/>
</dbReference>
<evidence type="ECO:0000256" key="1">
    <source>
        <dbReference type="ARBA" id="ARBA00004300"/>
    </source>
</evidence>